<accession>A0A7I7LKY5</accession>
<proteinExistence type="predicted"/>
<evidence type="ECO:0000313" key="2">
    <source>
        <dbReference type="Proteomes" id="UP000467164"/>
    </source>
</evidence>
<dbReference type="KEGG" id="msho:MSHO_58500"/>
<dbReference type="Proteomes" id="UP000467164">
    <property type="component" value="Chromosome"/>
</dbReference>
<dbReference type="EMBL" id="AP022572">
    <property type="protein sequence ID" value="BBX60505.1"/>
    <property type="molecule type" value="Genomic_DNA"/>
</dbReference>
<keyword evidence="2" id="KW-1185">Reference proteome</keyword>
<gene>
    <name evidence="1" type="ORF">MSHO_58500</name>
</gene>
<name>A0A7I7LKY5_9MYCO</name>
<organism evidence="1 2">
    <name type="scientific">Mycobacterium shottsii</name>
    <dbReference type="NCBI Taxonomy" id="133549"/>
    <lineage>
        <taxon>Bacteria</taxon>
        <taxon>Bacillati</taxon>
        <taxon>Actinomycetota</taxon>
        <taxon>Actinomycetes</taxon>
        <taxon>Mycobacteriales</taxon>
        <taxon>Mycobacteriaceae</taxon>
        <taxon>Mycobacterium</taxon>
        <taxon>Mycobacterium ulcerans group</taxon>
    </lineage>
</organism>
<reference evidence="1 2" key="1">
    <citation type="journal article" date="2019" name="Emerg. Microbes Infect.">
        <title>Comprehensive subspecies identification of 175 nontuberculous mycobacteria species based on 7547 genomic profiles.</title>
        <authorList>
            <person name="Matsumoto Y."/>
            <person name="Kinjo T."/>
            <person name="Motooka D."/>
            <person name="Nabeya D."/>
            <person name="Jung N."/>
            <person name="Uechi K."/>
            <person name="Horii T."/>
            <person name="Iida T."/>
            <person name="Fujita J."/>
            <person name="Nakamura S."/>
        </authorList>
    </citation>
    <scope>NUCLEOTIDE SEQUENCE [LARGE SCALE GENOMIC DNA]</scope>
    <source>
        <strain evidence="1 2">JCM 12657</strain>
    </source>
</reference>
<evidence type="ECO:0000313" key="1">
    <source>
        <dbReference type="EMBL" id="BBX60505.1"/>
    </source>
</evidence>
<dbReference type="AlphaFoldDB" id="A0A7I7LKY5"/>
<sequence>MAKPTEIHVGVDESQIPVLVRNAKSTKFLVHNRLAATKPLNHLFALLGYEYEVDNESGDEEPEKQDAASGAMFLSAVLRPDVFGIRVGFRLEDSRYVLAAEGAVEYTWAKPVEYQRDELEKFLQFEAAARVTIATWAVLGELARSVGVSNHERMIISPSMVTAGVLAQFDAVQKSAAQ</sequence>
<protein>
    <submittedName>
        <fullName evidence="1">Uncharacterized protein</fullName>
    </submittedName>
</protein>